<protein>
    <submittedName>
        <fullName evidence="8">Citrate lyase acyl carrier protein</fullName>
    </submittedName>
</protein>
<evidence type="ECO:0000256" key="3">
    <source>
        <dbReference type="ARBA" id="ARBA00022490"/>
    </source>
</evidence>
<dbReference type="InterPro" id="IPR015813">
    <property type="entry name" value="Pyrv/PenolPyrv_kinase-like_dom"/>
</dbReference>
<gene>
    <name evidence="8" type="primary">citD</name>
    <name evidence="8" type="ORF">DRP44_05050</name>
</gene>
<evidence type="ECO:0000256" key="1">
    <source>
        <dbReference type="ARBA" id="ARBA00001946"/>
    </source>
</evidence>
<accession>A0A660S7K5</accession>
<evidence type="ECO:0000256" key="5">
    <source>
        <dbReference type="ARBA" id="ARBA00022723"/>
    </source>
</evidence>
<dbReference type="SUPFAM" id="SSF51621">
    <property type="entry name" value="Phosphoenolpyruvate/pyruvate domain"/>
    <property type="match status" value="1"/>
</dbReference>
<name>A0A660S7K5_UNCT6</name>
<dbReference type="GO" id="GO:0006107">
    <property type="term" value="P:oxaloacetate metabolic process"/>
    <property type="evidence" value="ECO:0007669"/>
    <property type="project" value="TreeGrafter"/>
</dbReference>
<comment type="subcellular location">
    <subcellularLocation>
        <location evidence="2">Cytoplasm</location>
    </subcellularLocation>
</comment>
<dbReference type="Gene3D" id="3.20.20.60">
    <property type="entry name" value="Phosphoenolpyruvate-binding domains"/>
    <property type="match status" value="1"/>
</dbReference>
<keyword evidence="8" id="KW-0456">Lyase</keyword>
<dbReference type="InterPro" id="IPR040442">
    <property type="entry name" value="Pyrv_kinase-like_dom_sf"/>
</dbReference>
<dbReference type="PANTHER" id="PTHR32308:SF10">
    <property type="entry name" value="CITRATE LYASE SUBUNIT BETA"/>
    <property type="match status" value="1"/>
</dbReference>
<evidence type="ECO:0000256" key="4">
    <source>
        <dbReference type="ARBA" id="ARBA00022553"/>
    </source>
</evidence>
<reference evidence="8 9" key="1">
    <citation type="submission" date="2018-06" db="EMBL/GenBank/DDBJ databases">
        <title>Extensive metabolic versatility and redundancy in microbially diverse, dynamic hydrothermal sediments.</title>
        <authorList>
            <person name="Dombrowski N."/>
            <person name="Teske A."/>
            <person name="Baker B.J."/>
        </authorList>
    </citation>
    <scope>NUCLEOTIDE SEQUENCE [LARGE SCALE GENOMIC DNA]</scope>
    <source>
        <strain evidence="8">B35_G9</strain>
    </source>
</reference>
<dbReference type="AlphaFoldDB" id="A0A660S7K5"/>
<dbReference type="PANTHER" id="PTHR32308">
    <property type="entry name" value="LYASE BETA SUBUNIT, PUTATIVE (AFU_ORTHOLOGUE AFUA_4G13030)-RELATED"/>
    <property type="match status" value="1"/>
</dbReference>
<dbReference type="InterPro" id="IPR006495">
    <property type="entry name" value="CitD"/>
</dbReference>
<organism evidence="8 9">
    <name type="scientific">candidate division TA06 bacterium</name>
    <dbReference type="NCBI Taxonomy" id="2250710"/>
    <lineage>
        <taxon>Bacteria</taxon>
        <taxon>Bacteria division TA06</taxon>
    </lineage>
</organism>
<sequence>MDKIGTAGNKGKSVRSDCFVTLEITESKGISIDIKSKVGKLFGDSISKLCEDELSYFGIENAKLTVEDTGALPFVLMARIEAAIKKVIQTDKQYVPKMLPENVYQTERDRFRRSRLYLPGNTPKLMLNAGIHKPDGIILDLEDSVAPDKKEEAKILVRNALCQINFYGAERMVRINQIPSGLDDLEYVVPYNVNLILIPKCENGDQVLLVDKKIMEIKAEKGIDYPIYLMPIIESAKGVINAYEIATSSKNVVAMAIGLEDYTADIGAPRSKEGKESFFARSQLVNSARAAGIQPIDSVFSDVSDMDALREVVIESKSLGFDGMGCIHPRQIKVIHEAFAPTEAEIEKAKKIVNAFIEANEKGLGVVSVGSKMIDPPVVKRAQRVIELAISTGKLSENWRDDNGE</sequence>
<evidence type="ECO:0000259" key="7">
    <source>
        <dbReference type="Pfam" id="PF03328"/>
    </source>
</evidence>
<evidence type="ECO:0000256" key="6">
    <source>
        <dbReference type="ARBA" id="ARBA00022842"/>
    </source>
</evidence>
<feature type="domain" description="HpcH/HpaI aldolase/citrate lyase" evidence="7">
    <location>
        <begin position="113"/>
        <end position="329"/>
    </location>
</feature>
<dbReference type="Pfam" id="PF06857">
    <property type="entry name" value="ACP"/>
    <property type="match status" value="1"/>
</dbReference>
<keyword evidence="3" id="KW-0963">Cytoplasm</keyword>
<dbReference type="GO" id="GO:0016829">
    <property type="term" value="F:lyase activity"/>
    <property type="evidence" value="ECO:0007669"/>
    <property type="project" value="UniProtKB-KW"/>
</dbReference>
<dbReference type="InterPro" id="IPR005000">
    <property type="entry name" value="Aldolase/citrate-lyase_domain"/>
</dbReference>
<keyword evidence="5" id="KW-0479">Metal-binding</keyword>
<evidence type="ECO:0000313" key="9">
    <source>
        <dbReference type="Proteomes" id="UP000282321"/>
    </source>
</evidence>
<dbReference type="NCBIfam" id="TIGR01608">
    <property type="entry name" value="citD"/>
    <property type="match status" value="1"/>
</dbReference>
<dbReference type="Pfam" id="PF03328">
    <property type="entry name" value="HpcH_HpaI"/>
    <property type="match status" value="1"/>
</dbReference>
<comment type="caution">
    <text evidence="8">The sequence shown here is derived from an EMBL/GenBank/DDBJ whole genome shotgun (WGS) entry which is preliminary data.</text>
</comment>
<proteinExistence type="predicted"/>
<evidence type="ECO:0000256" key="2">
    <source>
        <dbReference type="ARBA" id="ARBA00004496"/>
    </source>
</evidence>
<dbReference type="GO" id="GO:0000287">
    <property type="term" value="F:magnesium ion binding"/>
    <property type="evidence" value="ECO:0007669"/>
    <property type="project" value="TreeGrafter"/>
</dbReference>
<keyword evidence="6" id="KW-0460">Magnesium</keyword>
<evidence type="ECO:0000313" key="8">
    <source>
        <dbReference type="EMBL" id="RKX66001.1"/>
    </source>
</evidence>
<dbReference type="GO" id="GO:0005737">
    <property type="term" value="C:cytoplasm"/>
    <property type="evidence" value="ECO:0007669"/>
    <property type="project" value="UniProtKB-SubCell"/>
</dbReference>
<dbReference type="InterPro" id="IPR023439">
    <property type="entry name" value="Mal_deCO2ase/Cit_lyase_ACP"/>
</dbReference>
<keyword evidence="4" id="KW-0597">Phosphoprotein</keyword>
<dbReference type="Proteomes" id="UP000282321">
    <property type="component" value="Unassembled WGS sequence"/>
</dbReference>
<dbReference type="EMBL" id="QNBC01000060">
    <property type="protein sequence ID" value="RKX66001.1"/>
    <property type="molecule type" value="Genomic_DNA"/>
</dbReference>
<comment type="cofactor">
    <cofactor evidence="1">
        <name>Mg(2+)</name>
        <dbReference type="ChEBI" id="CHEBI:18420"/>
    </cofactor>
</comment>